<protein>
    <submittedName>
        <fullName evidence="1">Uncharacterized protein</fullName>
    </submittedName>
</protein>
<proteinExistence type="predicted"/>
<accession>A0A0A9BAI4</accession>
<name>A0A0A9BAI4_ARUDO</name>
<dbReference type="AlphaFoldDB" id="A0A0A9BAI4"/>
<evidence type="ECO:0000313" key="1">
    <source>
        <dbReference type="EMBL" id="JAD60351.1"/>
    </source>
</evidence>
<reference evidence="1" key="2">
    <citation type="journal article" date="2015" name="Data Brief">
        <title>Shoot transcriptome of the giant reed, Arundo donax.</title>
        <authorList>
            <person name="Barrero R.A."/>
            <person name="Guerrero F.D."/>
            <person name="Moolhuijzen P."/>
            <person name="Goolsby J.A."/>
            <person name="Tidwell J."/>
            <person name="Bellgard S.E."/>
            <person name="Bellgard M.I."/>
        </authorList>
    </citation>
    <scope>NUCLEOTIDE SEQUENCE</scope>
    <source>
        <tissue evidence="1">Shoot tissue taken approximately 20 cm above the soil surface</tissue>
    </source>
</reference>
<dbReference type="EMBL" id="GBRH01237544">
    <property type="protein sequence ID" value="JAD60351.1"/>
    <property type="molecule type" value="Transcribed_RNA"/>
</dbReference>
<reference evidence="1" key="1">
    <citation type="submission" date="2014-09" db="EMBL/GenBank/DDBJ databases">
        <authorList>
            <person name="Magalhaes I.L.F."/>
            <person name="Oliveira U."/>
            <person name="Santos F.R."/>
            <person name="Vidigal T.H.D.A."/>
            <person name="Brescovit A.D."/>
            <person name="Santos A.J."/>
        </authorList>
    </citation>
    <scope>NUCLEOTIDE SEQUENCE</scope>
    <source>
        <tissue evidence="1">Shoot tissue taken approximately 20 cm above the soil surface</tissue>
    </source>
</reference>
<sequence>MIMTHKQSVTTRQILFATRTRTWKERWIWGIQKMQN</sequence>
<organism evidence="1">
    <name type="scientific">Arundo donax</name>
    <name type="common">Giant reed</name>
    <name type="synonym">Donax arundinaceus</name>
    <dbReference type="NCBI Taxonomy" id="35708"/>
    <lineage>
        <taxon>Eukaryota</taxon>
        <taxon>Viridiplantae</taxon>
        <taxon>Streptophyta</taxon>
        <taxon>Embryophyta</taxon>
        <taxon>Tracheophyta</taxon>
        <taxon>Spermatophyta</taxon>
        <taxon>Magnoliopsida</taxon>
        <taxon>Liliopsida</taxon>
        <taxon>Poales</taxon>
        <taxon>Poaceae</taxon>
        <taxon>PACMAD clade</taxon>
        <taxon>Arundinoideae</taxon>
        <taxon>Arundineae</taxon>
        <taxon>Arundo</taxon>
    </lineage>
</organism>